<feature type="region of interest" description="Disordered" evidence="8">
    <location>
        <begin position="536"/>
        <end position="559"/>
    </location>
</feature>
<evidence type="ECO:0000256" key="4">
    <source>
        <dbReference type="ARBA" id="ARBA00022692"/>
    </source>
</evidence>
<dbReference type="GO" id="GO:0016020">
    <property type="term" value="C:membrane"/>
    <property type="evidence" value="ECO:0007669"/>
    <property type="project" value="UniProtKB-SubCell"/>
</dbReference>
<keyword evidence="3" id="KW-0813">Transport</keyword>
<dbReference type="PANTHER" id="PTHR22950">
    <property type="entry name" value="AMINO ACID TRANSPORTER"/>
    <property type="match status" value="1"/>
</dbReference>
<accession>A0A7R9ZBJ0</accession>
<feature type="transmembrane region" description="Helical" evidence="9">
    <location>
        <begin position="275"/>
        <end position="302"/>
    </location>
</feature>
<feature type="transmembrane region" description="Helical" evidence="9">
    <location>
        <begin position="128"/>
        <end position="155"/>
    </location>
</feature>
<organism evidence="11">
    <name type="scientific">Pseudictyota dubia</name>
    <dbReference type="NCBI Taxonomy" id="2749911"/>
    <lineage>
        <taxon>Eukaryota</taxon>
        <taxon>Sar</taxon>
        <taxon>Stramenopiles</taxon>
        <taxon>Ochrophyta</taxon>
        <taxon>Bacillariophyta</taxon>
        <taxon>Mediophyceae</taxon>
        <taxon>Biddulphiophycidae</taxon>
        <taxon>Eupodiscales</taxon>
        <taxon>Odontellaceae</taxon>
        <taxon>Pseudictyota</taxon>
    </lineage>
</organism>
<dbReference type="EMBL" id="HBED01029930">
    <property type="protein sequence ID" value="CAD8316208.1"/>
    <property type="molecule type" value="Transcribed_RNA"/>
</dbReference>
<feature type="region of interest" description="Disordered" evidence="8">
    <location>
        <begin position="1"/>
        <end position="42"/>
    </location>
</feature>
<protein>
    <recommendedName>
        <fullName evidence="10">Amino acid transporter transmembrane domain-containing protein</fullName>
    </recommendedName>
</protein>
<evidence type="ECO:0000256" key="2">
    <source>
        <dbReference type="ARBA" id="ARBA00008066"/>
    </source>
</evidence>
<comment type="subcellular location">
    <subcellularLocation>
        <location evidence="1">Membrane</location>
        <topology evidence="1">Multi-pass membrane protein</topology>
    </subcellularLocation>
</comment>
<feature type="transmembrane region" description="Helical" evidence="9">
    <location>
        <begin position="576"/>
        <end position="598"/>
    </location>
</feature>
<keyword evidence="6 9" id="KW-1133">Transmembrane helix</keyword>
<evidence type="ECO:0000256" key="5">
    <source>
        <dbReference type="ARBA" id="ARBA00022970"/>
    </source>
</evidence>
<keyword evidence="7 9" id="KW-0472">Membrane</keyword>
<feature type="compositionally biased region" description="Acidic residues" evidence="8">
    <location>
        <begin position="1"/>
        <end position="16"/>
    </location>
</feature>
<dbReference type="Pfam" id="PF01490">
    <property type="entry name" value="Aa_trans"/>
    <property type="match status" value="1"/>
</dbReference>
<feature type="transmembrane region" description="Helical" evidence="9">
    <location>
        <begin position="170"/>
        <end position="189"/>
    </location>
</feature>
<evidence type="ECO:0000313" key="11">
    <source>
        <dbReference type="EMBL" id="CAD8316208.1"/>
    </source>
</evidence>
<dbReference type="GO" id="GO:0015179">
    <property type="term" value="F:L-amino acid transmembrane transporter activity"/>
    <property type="evidence" value="ECO:0007669"/>
    <property type="project" value="TreeGrafter"/>
</dbReference>
<evidence type="ECO:0000256" key="7">
    <source>
        <dbReference type="ARBA" id="ARBA00023136"/>
    </source>
</evidence>
<gene>
    <name evidence="11" type="ORF">TDUB1175_LOCUS15001</name>
</gene>
<name>A0A7R9ZBJ0_9STRA</name>
<evidence type="ECO:0000256" key="8">
    <source>
        <dbReference type="SAM" id="MobiDB-lite"/>
    </source>
</evidence>
<sequence length="605" mass="64335">MSEIMEEVPMDNDEDVNANGGVGELPTQGGANGHGPPARSDSMLNLPKKKSGVFGASSNLVNSIVGAGIIGIPYAIRQSGFIAGLFLLGLVGFLTDRSLRVIVNLASFHPLLKGKGIRTFEKLASYPFGRVGSGFILTNMLIMAYGAMVAYMIIIKDTVPTVLGVEPGSIGRQVILIITSLAIMVPLAMMRDMASLSFTSMVSVLADIILVGFVAGYAPIEETLSQAGGFGEVLKENWIKPSLFIGLGIISTAMACQHSAFIVSGSLENKTQRRWSTVTVISITFASVLCAAMGICGYLGFLGETQGDILNNFPGNSVASNGARMLLAITMFFTYPMESFVARHVLVMLLHQGDMDAVNNEGGRYGGGYLCMNRRHSWTLALYLAALLPGLFLDDLGPVLSITGSLGGSCIAYVAPGLVYLGVNGEAFQDICRSMALNWSHKHDDKIDRDAPPEEAGLELPVAGDANQRMAATNNGDGENGAQQPGPADLPVAGEKRTLSMQPDFAKPFWWYLGLFPIWWAIASSGRMGMQEKLGNMAETQQPPSPEEGAPADEDTTDHVDVLGDQYPPTKGGFCMAIFFILFGVLGVIVGLLSNIAAQFSGPEP</sequence>
<evidence type="ECO:0000256" key="3">
    <source>
        <dbReference type="ARBA" id="ARBA00022448"/>
    </source>
</evidence>
<feature type="transmembrane region" description="Helical" evidence="9">
    <location>
        <begin position="238"/>
        <end position="263"/>
    </location>
</feature>
<feature type="compositionally biased region" description="Polar residues" evidence="8">
    <location>
        <begin position="470"/>
        <end position="483"/>
    </location>
</feature>
<keyword evidence="4 9" id="KW-0812">Transmembrane</keyword>
<feature type="transmembrane region" description="Helical" evidence="9">
    <location>
        <begin position="53"/>
        <end position="76"/>
    </location>
</feature>
<comment type="similarity">
    <text evidence="2">Belongs to the amino acid/polyamine transporter 2 family.</text>
</comment>
<feature type="transmembrane region" description="Helical" evidence="9">
    <location>
        <begin position="196"/>
        <end position="218"/>
    </location>
</feature>
<proteinExistence type="inferred from homology"/>
<feature type="region of interest" description="Disordered" evidence="8">
    <location>
        <begin position="446"/>
        <end position="493"/>
    </location>
</feature>
<feature type="transmembrane region" description="Helical" evidence="9">
    <location>
        <begin position="322"/>
        <end position="342"/>
    </location>
</feature>
<dbReference type="AlphaFoldDB" id="A0A7R9ZBJ0"/>
<feature type="transmembrane region" description="Helical" evidence="9">
    <location>
        <begin position="82"/>
        <end position="107"/>
    </location>
</feature>
<reference evidence="11" key="1">
    <citation type="submission" date="2021-01" db="EMBL/GenBank/DDBJ databases">
        <authorList>
            <person name="Corre E."/>
            <person name="Pelletier E."/>
            <person name="Niang G."/>
            <person name="Scheremetjew M."/>
            <person name="Finn R."/>
            <person name="Kale V."/>
            <person name="Holt S."/>
            <person name="Cochrane G."/>
            <person name="Meng A."/>
            <person name="Brown T."/>
            <person name="Cohen L."/>
        </authorList>
    </citation>
    <scope>NUCLEOTIDE SEQUENCE</scope>
    <source>
        <strain evidence="11">CCMP147</strain>
    </source>
</reference>
<evidence type="ECO:0000256" key="6">
    <source>
        <dbReference type="ARBA" id="ARBA00022989"/>
    </source>
</evidence>
<evidence type="ECO:0000256" key="1">
    <source>
        <dbReference type="ARBA" id="ARBA00004141"/>
    </source>
</evidence>
<feature type="domain" description="Amino acid transporter transmembrane" evidence="10">
    <location>
        <begin position="50"/>
        <end position="429"/>
    </location>
</feature>
<keyword evidence="5" id="KW-0029">Amino-acid transport</keyword>
<feature type="transmembrane region" description="Helical" evidence="9">
    <location>
        <begin position="399"/>
        <end position="423"/>
    </location>
</feature>
<feature type="transmembrane region" description="Helical" evidence="9">
    <location>
        <begin position="509"/>
        <end position="530"/>
    </location>
</feature>
<dbReference type="PANTHER" id="PTHR22950:SF458">
    <property type="entry name" value="SODIUM-COUPLED NEUTRAL AMINO ACID TRANSPORTER 11-RELATED"/>
    <property type="match status" value="1"/>
</dbReference>
<feature type="transmembrane region" description="Helical" evidence="9">
    <location>
        <begin position="377"/>
        <end position="393"/>
    </location>
</feature>
<evidence type="ECO:0000259" key="10">
    <source>
        <dbReference type="Pfam" id="PF01490"/>
    </source>
</evidence>
<evidence type="ECO:0000256" key="9">
    <source>
        <dbReference type="SAM" id="Phobius"/>
    </source>
</evidence>
<dbReference type="InterPro" id="IPR013057">
    <property type="entry name" value="AA_transpt_TM"/>
</dbReference>